<keyword evidence="2" id="KW-1185">Reference proteome</keyword>
<comment type="caution">
    <text evidence="1">The sequence shown here is derived from an EMBL/GenBank/DDBJ whole genome shotgun (WGS) entry which is preliminary data.</text>
</comment>
<reference evidence="1 2" key="1">
    <citation type="submission" date="2020-08" db="EMBL/GenBank/DDBJ databases">
        <title>Aphidius gifuensis genome sequencing and assembly.</title>
        <authorList>
            <person name="Du Z."/>
        </authorList>
    </citation>
    <scope>NUCLEOTIDE SEQUENCE [LARGE SCALE GENOMIC DNA]</scope>
    <source>
        <strain evidence="1">YNYX2018</strain>
        <tissue evidence="1">Adults</tissue>
    </source>
</reference>
<accession>A0A835CWC0</accession>
<dbReference type="AlphaFoldDB" id="A0A835CWC0"/>
<sequence length="185" mass="21553">MTKDNLEDVRMSVLEDVSASVENNYPKTEEELELEDRLLISMIESIDADINALGISQSSDDDLIDFEDEEELDNLEELYEKLYPISMENNISIINYIDKIKMVEKKSSKLIRRNTWPNNNTKETLINQMIKKENNNNLTKNKNYKSIESMTNENDLFCDINLEFAKLKNYIVGHVDKNHLNILQG</sequence>
<evidence type="ECO:0000313" key="2">
    <source>
        <dbReference type="Proteomes" id="UP000639338"/>
    </source>
</evidence>
<proteinExistence type="predicted"/>
<name>A0A835CWC0_APHGI</name>
<protein>
    <submittedName>
        <fullName evidence="1">Uncharacterized protein</fullName>
    </submittedName>
</protein>
<gene>
    <name evidence="1" type="ORF">HCN44_009592</name>
</gene>
<dbReference type="Proteomes" id="UP000639338">
    <property type="component" value="Unassembled WGS sequence"/>
</dbReference>
<dbReference type="EMBL" id="JACMRX010000001">
    <property type="protein sequence ID" value="KAF7998194.1"/>
    <property type="molecule type" value="Genomic_DNA"/>
</dbReference>
<organism evidence="1 2">
    <name type="scientific">Aphidius gifuensis</name>
    <name type="common">Parasitoid wasp</name>
    <dbReference type="NCBI Taxonomy" id="684658"/>
    <lineage>
        <taxon>Eukaryota</taxon>
        <taxon>Metazoa</taxon>
        <taxon>Ecdysozoa</taxon>
        <taxon>Arthropoda</taxon>
        <taxon>Hexapoda</taxon>
        <taxon>Insecta</taxon>
        <taxon>Pterygota</taxon>
        <taxon>Neoptera</taxon>
        <taxon>Endopterygota</taxon>
        <taxon>Hymenoptera</taxon>
        <taxon>Apocrita</taxon>
        <taxon>Ichneumonoidea</taxon>
        <taxon>Braconidae</taxon>
        <taxon>Aphidiinae</taxon>
        <taxon>Aphidius</taxon>
    </lineage>
</organism>
<evidence type="ECO:0000313" key="1">
    <source>
        <dbReference type="EMBL" id="KAF7998194.1"/>
    </source>
</evidence>